<protein>
    <submittedName>
        <fullName evidence="3">Uncharacterized protein</fullName>
    </submittedName>
</protein>
<sequence>MYFERERIELPDGAVQGNHIDTEWLKQASLEEQREALFQWFTNQYEDPVESLPYDSREGGYIPIHGALVDPFDEFGEFGDIVSDEVIDDVAQELFDIAGDMWSPRPSFEDFETLDGKDDSDISSSSEVIENLLNNQKSTITNISKFEIRINRVMSLIDNQEDFLIKASVFSLLITAFETYLWEVTKENIENEKLRLDSLLIENMGEFNKKMTLSEIYTRNLNIKKRLIDVLDHETVWHNINNIKLIFEKGFMLDSLPEFSKIQKALKKRHNIVHRFGMNIDGYEIPLTKEDIIELKTDLTLFIHELEQKINDRLASL</sequence>
<name>A0A011NFH1_9PAST</name>
<dbReference type="EMBL" id="JANJ01000001">
    <property type="protein sequence ID" value="EXI63297.1"/>
    <property type="molecule type" value="Genomic_DNA"/>
</dbReference>
<organism evidence="3 4">
    <name type="scientific">Mannheimia granulomatis</name>
    <dbReference type="NCBI Taxonomy" id="85402"/>
    <lineage>
        <taxon>Bacteria</taxon>
        <taxon>Pseudomonadati</taxon>
        <taxon>Pseudomonadota</taxon>
        <taxon>Gammaproteobacteria</taxon>
        <taxon>Pasteurellales</taxon>
        <taxon>Pasteurellaceae</taxon>
        <taxon>Mannheimia</taxon>
    </lineage>
</organism>
<keyword evidence="4" id="KW-1185">Reference proteome</keyword>
<dbReference type="InterPro" id="IPR041206">
    <property type="entry name" value="HEPN/RES_NTD1"/>
</dbReference>
<proteinExistence type="predicted"/>
<comment type="caution">
    <text evidence="3">The sequence shown here is derived from an EMBL/GenBank/DDBJ whole genome shotgun (WGS) entry which is preliminary data.</text>
</comment>
<dbReference type="RefSeq" id="WP_042801577.1">
    <property type="nucleotide sequence ID" value="NZ_AVSP01000004.1"/>
</dbReference>
<dbReference type="OrthoDB" id="119238at2"/>
<evidence type="ECO:0000259" key="2">
    <source>
        <dbReference type="Pfam" id="PF18870"/>
    </source>
</evidence>
<gene>
    <name evidence="3" type="ORF">AK33_02395</name>
</gene>
<evidence type="ECO:0000313" key="4">
    <source>
        <dbReference type="Proteomes" id="UP000054123"/>
    </source>
</evidence>
<feature type="domain" description="HEPN/RES N-terminal" evidence="2">
    <location>
        <begin position="27"/>
        <end position="105"/>
    </location>
</feature>
<dbReference type="Pfam" id="PF18870">
    <property type="entry name" value="HEPN_RES_NTD1"/>
    <property type="match status" value="1"/>
</dbReference>
<feature type="domain" description="RiboL-PSP-HEPN" evidence="1">
    <location>
        <begin position="137"/>
        <end position="311"/>
    </location>
</feature>
<dbReference type="InterPro" id="IPR041519">
    <property type="entry name" value="HEPN_RiboL-PSP"/>
</dbReference>
<dbReference type="Pfam" id="PF18735">
    <property type="entry name" value="HEPN_RiboL-PSP"/>
    <property type="match status" value="1"/>
</dbReference>
<reference evidence="3 4" key="1">
    <citation type="journal article" date="2014" name="Genome Announc.">
        <title>Genome Sequence of a Presumptive Mannheimia haemolytica Strain with an A1/A6-Cross-Reactive Serotype from a White-Tailed Deer (Odocoileus virginianus).</title>
        <authorList>
            <person name="Lawrence P.K."/>
            <person name="Bey R.F."/>
            <person name="Wiener B."/>
            <person name="Kittichotirat W."/>
            <person name="Bumgarner R.E."/>
        </authorList>
    </citation>
    <scope>NUCLEOTIDE SEQUENCE [LARGE SCALE GENOMIC DNA]</scope>
    <source>
        <strain evidence="3 4">PKL10</strain>
    </source>
</reference>
<evidence type="ECO:0000313" key="3">
    <source>
        <dbReference type="EMBL" id="EXI63297.1"/>
    </source>
</evidence>
<dbReference type="PATRIC" id="fig|1450449.3.peg.437"/>
<evidence type="ECO:0000259" key="1">
    <source>
        <dbReference type="Pfam" id="PF18735"/>
    </source>
</evidence>
<accession>A0A011NFH1</accession>
<dbReference type="Proteomes" id="UP000054123">
    <property type="component" value="Unassembled WGS sequence"/>
</dbReference>
<dbReference type="AlphaFoldDB" id="A0A011NFH1"/>